<reference evidence="1 2" key="1">
    <citation type="submission" date="2019-05" db="EMBL/GenBank/DDBJ databases">
        <title>Another draft genome of Portunus trituberculatus and its Hox gene families provides insights of decapod evolution.</title>
        <authorList>
            <person name="Jeong J.-H."/>
            <person name="Song I."/>
            <person name="Kim S."/>
            <person name="Choi T."/>
            <person name="Kim D."/>
            <person name="Ryu S."/>
            <person name="Kim W."/>
        </authorList>
    </citation>
    <scope>NUCLEOTIDE SEQUENCE [LARGE SCALE GENOMIC DNA]</scope>
    <source>
        <tissue evidence="1">Muscle</tissue>
    </source>
</reference>
<name>A0A5B7J7C5_PORTR</name>
<evidence type="ECO:0000313" key="1">
    <source>
        <dbReference type="EMBL" id="MPC88818.1"/>
    </source>
</evidence>
<dbReference type="Proteomes" id="UP000324222">
    <property type="component" value="Unassembled WGS sequence"/>
</dbReference>
<organism evidence="1 2">
    <name type="scientific">Portunus trituberculatus</name>
    <name type="common">Swimming crab</name>
    <name type="synonym">Neptunus trituberculatus</name>
    <dbReference type="NCBI Taxonomy" id="210409"/>
    <lineage>
        <taxon>Eukaryota</taxon>
        <taxon>Metazoa</taxon>
        <taxon>Ecdysozoa</taxon>
        <taxon>Arthropoda</taxon>
        <taxon>Crustacea</taxon>
        <taxon>Multicrustacea</taxon>
        <taxon>Malacostraca</taxon>
        <taxon>Eumalacostraca</taxon>
        <taxon>Eucarida</taxon>
        <taxon>Decapoda</taxon>
        <taxon>Pleocyemata</taxon>
        <taxon>Brachyura</taxon>
        <taxon>Eubrachyura</taxon>
        <taxon>Portunoidea</taxon>
        <taxon>Portunidae</taxon>
        <taxon>Portuninae</taxon>
        <taxon>Portunus</taxon>
    </lineage>
</organism>
<dbReference type="AlphaFoldDB" id="A0A5B7J7C5"/>
<proteinExistence type="predicted"/>
<accession>A0A5B7J7C5</accession>
<protein>
    <submittedName>
        <fullName evidence="1">Uncharacterized protein</fullName>
    </submittedName>
</protein>
<keyword evidence="2" id="KW-1185">Reference proteome</keyword>
<comment type="caution">
    <text evidence="1">The sequence shown here is derived from an EMBL/GenBank/DDBJ whole genome shotgun (WGS) entry which is preliminary data.</text>
</comment>
<evidence type="ECO:0000313" key="2">
    <source>
        <dbReference type="Proteomes" id="UP000324222"/>
    </source>
</evidence>
<dbReference type="EMBL" id="VSRR010079021">
    <property type="protein sequence ID" value="MPC88818.1"/>
    <property type="molecule type" value="Genomic_DNA"/>
</dbReference>
<gene>
    <name evidence="1" type="ORF">E2C01_083739</name>
</gene>
<sequence length="80" mass="8572">MYHLLPMTPLADLSTPPNPSPPLLPVRSLFLPRDAPGGVAPEVFGQESVVHVCFVLPRVSQWLAGPCKQHGVLFKGACEG</sequence>